<name>A0ABD1DKS6_CULPP</name>
<dbReference type="Proteomes" id="UP001562425">
    <property type="component" value="Unassembled WGS sequence"/>
</dbReference>
<accession>A0ABD1DKS6</accession>
<evidence type="ECO:0000313" key="3">
    <source>
        <dbReference type="Proteomes" id="UP001562425"/>
    </source>
</evidence>
<organism evidence="2 3">
    <name type="scientific">Culex pipiens pipiens</name>
    <name type="common">Northern house mosquito</name>
    <dbReference type="NCBI Taxonomy" id="38569"/>
    <lineage>
        <taxon>Eukaryota</taxon>
        <taxon>Metazoa</taxon>
        <taxon>Ecdysozoa</taxon>
        <taxon>Arthropoda</taxon>
        <taxon>Hexapoda</taxon>
        <taxon>Insecta</taxon>
        <taxon>Pterygota</taxon>
        <taxon>Neoptera</taxon>
        <taxon>Endopterygota</taxon>
        <taxon>Diptera</taxon>
        <taxon>Nematocera</taxon>
        <taxon>Culicoidea</taxon>
        <taxon>Culicidae</taxon>
        <taxon>Culicinae</taxon>
        <taxon>Culicini</taxon>
        <taxon>Culex</taxon>
        <taxon>Culex</taxon>
    </lineage>
</organism>
<keyword evidence="3" id="KW-1185">Reference proteome</keyword>
<dbReference type="EMBL" id="JBEHCU010005290">
    <property type="protein sequence ID" value="KAL1400301.1"/>
    <property type="molecule type" value="Genomic_DNA"/>
</dbReference>
<evidence type="ECO:0000313" key="2">
    <source>
        <dbReference type="EMBL" id="KAL1400301.1"/>
    </source>
</evidence>
<reference evidence="2 3" key="1">
    <citation type="submission" date="2024-05" db="EMBL/GenBank/DDBJ databases">
        <title>Culex pipiens pipiens assembly and annotation.</title>
        <authorList>
            <person name="Alout H."/>
            <person name="Durand T."/>
        </authorList>
    </citation>
    <scope>NUCLEOTIDE SEQUENCE [LARGE SCALE GENOMIC DNA]</scope>
    <source>
        <strain evidence="2">HA-2024</strain>
        <tissue evidence="2">Whole body</tissue>
    </source>
</reference>
<dbReference type="AlphaFoldDB" id="A0ABD1DKS6"/>
<feature type="compositionally biased region" description="Gly residues" evidence="1">
    <location>
        <begin position="10"/>
        <end position="20"/>
    </location>
</feature>
<protein>
    <submittedName>
        <fullName evidence="2">Uncharacterized protein</fullName>
    </submittedName>
</protein>
<sequence length="105" mass="10614">MSLDSMGPSARGGGGGGGGGRGDESSGMGTLSGTRMIHSLSTPSGVDGSISASQSRGGKKLAVRIQMLDDSVTMFQVQSEKQLPICSDRIDYSFAVGKVDGCLIA</sequence>
<evidence type="ECO:0000256" key="1">
    <source>
        <dbReference type="SAM" id="MobiDB-lite"/>
    </source>
</evidence>
<feature type="region of interest" description="Disordered" evidence="1">
    <location>
        <begin position="1"/>
        <end position="58"/>
    </location>
</feature>
<comment type="caution">
    <text evidence="2">The sequence shown here is derived from an EMBL/GenBank/DDBJ whole genome shotgun (WGS) entry which is preliminary data.</text>
</comment>
<feature type="compositionally biased region" description="Polar residues" evidence="1">
    <location>
        <begin position="27"/>
        <end position="56"/>
    </location>
</feature>
<gene>
    <name evidence="2" type="ORF">pipiens_007552</name>
</gene>
<proteinExistence type="predicted"/>